<comment type="caution">
    <text evidence="2">The sequence shown here is derived from an EMBL/GenBank/DDBJ whole genome shotgun (WGS) entry which is preliminary data.</text>
</comment>
<evidence type="ECO:0000313" key="3">
    <source>
        <dbReference type="Proteomes" id="UP000593574"/>
    </source>
</evidence>
<reference evidence="2 3" key="1">
    <citation type="journal article" date="2019" name="Genome Biol. Evol.">
        <title>Insights into the evolution of the New World diploid cottons (Gossypium, subgenus Houzingenia) based on genome sequencing.</title>
        <authorList>
            <person name="Grover C.E."/>
            <person name="Arick M.A. 2nd"/>
            <person name="Thrash A."/>
            <person name="Conover J.L."/>
            <person name="Sanders W.S."/>
            <person name="Peterson D.G."/>
            <person name="Frelichowski J.E."/>
            <person name="Scheffler J.A."/>
            <person name="Scheffler B.E."/>
            <person name="Wendel J.F."/>
        </authorList>
    </citation>
    <scope>NUCLEOTIDE SEQUENCE [LARGE SCALE GENOMIC DNA]</scope>
    <source>
        <strain evidence="2">4</strain>
        <tissue evidence="2">Leaf</tissue>
    </source>
</reference>
<dbReference type="Proteomes" id="UP000593574">
    <property type="component" value="Unassembled WGS sequence"/>
</dbReference>
<name>A0A7J9B196_9ROSI</name>
<organism evidence="2 3">
    <name type="scientific">Gossypium laxum</name>
    <dbReference type="NCBI Taxonomy" id="34288"/>
    <lineage>
        <taxon>Eukaryota</taxon>
        <taxon>Viridiplantae</taxon>
        <taxon>Streptophyta</taxon>
        <taxon>Embryophyta</taxon>
        <taxon>Tracheophyta</taxon>
        <taxon>Spermatophyta</taxon>
        <taxon>Magnoliopsida</taxon>
        <taxon>eudicotyledons</taxon>
        <taxon>Gunneridae</taxon>
        <taxon>Pentapetalae</taxon>
        <taxon>rosids</taxon>
        <taxon>malvids</taxon>
        <taxon>Malvales</taxon>
        <taxon>Malvaceae</taxon>
        <taxon>Malvoideae</taxon>
        <taxon>Gossypium</taxon>
    </lineage>
</organism>
<accession>A0A7J9B196</accession>
<dbReference type="EMBL" id="JABEZV010441963">
    <property type="protein sequence ID" value="MBA0730050.1"/>
    <property type="molecule type" value="Genomic_DNA"/>
</dbReference>
<proteinExistence type="predicted"/>
<protein>
    <submittedName>
        <fullName evidence="2">Uncharacterized protein</fullName>
    </submittedName>
</protein>
<feature type="region of interest" description="Disordered" evidence="1">
    <location>
        <begin position="63"/>
        <end position="89"/>
    </location>
</feature>
<keyword evidence="3" id="KW-1185">Reference proteome</keyword>
<sequence>MVTSQYNEWWNKRVNDNIPKLREEDVRPIEEYLQVVLSEIEIINLKMDYKKLRRSIRTTGLGKTSKQWRQEIQEEKTKADQWEKKFQDS</sequence>
<dbReference type="AlphaFoldDB" id="A0A7J9B196"/>
<evidence type="ECO:0000313" key="2">
    <source>
        <dbReference type="EMBL" id="MBA0730050.1"/>
    </source>
</evidence>
<feature type="compositionally biased region" description="Basic and acidic residues" evidence="1">
    <location>
        <begin position="68"/>
        <end position="89"/>
    </location>
</feature>
<evidence type="ECO:0000256" key="1">
    <source>
        <dbReference type="SAM" id="MobiDB-lite"/>
    </source>
</evidence>
<gene>
    <name evidence="2" type="ORF">Golax_025704</name>
</gene>